<evidence type="ECO:0000256" key="1">
    <source>
        <dbReference type="ARBA" id="ARBA00023015"/>
    </source>
</evidence>
<protein>
    <recommendedName>
        <fullName evidence="4">HTH tetR-type domain-containing protein</fullName>
    </recommendedName>
</protein>
<dbReference type="GO" id="GO:0003677">
    <property type="term" value="F:DNA binding"/>
    <property type="evidence" value="ECO:0007669"/>
    <property type="project" value="UniProtKB-KW"/>
</dbReference>
<feature type="non-terminal residue" evidence="5">
    <location>
        <position position="100"/>
    </location>
</feature>
<organism evidence="5">
    <name type="scientific">hydrothermal vent metagenome</name>
    <dbReference type="NCBI Taxonomy" id="652676"/>
    <lineage>
        <taxon>unclassified sequences</taxon>
        <taxon>metagenomes</taxon>
        <taxon>ecological metagenomes</taxon>
    </lineage>
</organism>
<gene>
    <name evidence="5" type="ORF">MNBD_ALPHA06-837</name>
</gene>
<dbReference type="InterPro" id="IPR001647">
    <property type="entry name" value="HTH_TetR"/>
</dbReference>
<accession>A0A3B0SMU6</accession>
<evidence type="ECO:0000313" key="5">
    <source>
        <dbReference type="EMBL" id="VAV96195.1"/>
    </source>
</evidence>
<dbReference type="PANTHER" id="PTHR47506:SF1">
    <property type="entry name" value="HTH-TYPE TRANSCRIPTIONAL REGULATOR YJDC"/>
    <property type="match status" value="1"/>
</dbReference>
<feature type="domain" description="HTH tetR-type" evidence="4">
    <location>
        <begin position="6"/>
        <end position="66"/>
    </location>
</feature>
<keyword evidence="1" id="KW-0805">Transcription regulation</keyword>
<evidence type="ECO:0000256" key="3">
    <source>
        <dbReference type="ARBA" id="ARBA00023163"/>
    </source>
</evidence>
<dbReference type="InterPro" id="IPR009057">
    <property type="entry name" value="Homeodomain-like_sf"/>
</dbReference>
<sequence length="100" mass="11401">MARPSQFNRAEAVEFAMHAFWRDGYAANSVKALSHSLGITRSSFYNAFQSRENLFREALTLYANQSPDRAFQDTKPDISVKQLFTDTFATVCKVRANDKQ</sequence>
<dbReference type="PANTHER" id="PTHR47506">
    <property type="entry name" value="TRANSCRIPTIONAL REGULATORY PROTEIN"/>
    <property type="match status" value="1"/>
</dbReference>
<dbReference type="SUPFAM" id="SSF46689">
    <property type="entry name" value="Homeodomain-like"/>
    <property type="match status" value="1"/>
</dbReference>
<dbReference type="Pfam" id="PF00440">
    <property type="entry name" value="TetR_N"/>
    <property type="match status" value="1"/>
</dbReference>
<keyword evidence="3" id="KW-0804">Transcription</keyword>
<keyword evidence="2" id="KW-0238">DNA-binding</keyword>
<name>A0A3B0SMU6_9ZZZZ</name>
<dbReference type="EMBL" id="UOEE01000218">
    <property type="protein sequence ID" value="VAV96195.1"/>
    <property type="molecule type" value="Genomic_DNA"/>
</dbReference>
<dbReference type="PROSITE" id="PS50977">
    <property type="entry name" value="HTH_TETR_2"/>
    <property type="match status" value="1"/>
</dbReference>
<evidence type="ECO:0000256" key="2">
    <source>
        <dbReference type="ARBA" id="ARBA00023125"/>
    </source>
</evidence>
<dbReference type="Gene3D" id="1.10.10.60">
    <property type="entry name" value="Homeodomain-like"/>
    <property type="match status" value="1"/>
</dbReference>
<dbReference type="AlphaFoldDB" id="A0A3B0SMU6"/>
<proteinExistence type="predicted"/>
<evidence type="ECO:0000259" key="4">
    <source>
        <dbReference type="PROSITE" id="PS50977"/>
    </source>
</evidence>
<reference evidence="5" key="1">
    <citation type="submission" date="2018-06" db="EMBL/GenBank/DDBJ databases">
        <authorList>
            <person name="Zhirakovskaya E."/>
        </authorList>
    </citation>
    <scope>NUCLEOTIDE SEQUENCE</scope>
</reference>